<dbReference type="InterPro" id="IPR017455">
    <property type="entry name" value="Znf_FYVE-rel"/>
</dbReference>
<dbReference type="Proteomes" id="UP001209570">
    <property type="component" value="Unassembled WGS sequence"/>
</dbReference>
<feature type="compositionally biased region" description="Low complexity" evidence="5">
    <location>
        <begin position="654"/>
        <end position="672"/>
    </location>
</feature>
<dbReference type="InterPro" id="IPR000306">
    <property type="entry name" value="Znf_FYVE"/>
</dbReference>
<feature type="compositionally biased region" description="Low complexity" evidence="5">
    <location>
        <begin position="33"/>
        <end position="43"/>
    </location>
</feature>
<evidence type="ECO:0000313" key="7">
    <source>
        <dbReference type="EMBL" id="KAJ0400214.1"/>
    </source>
</evidence>
<sequence length="698" mass="76921">MARPQPTSHQQPPQPNGAASFTVFRVPGARYPSVSSSTSSTSSGPGAGIPLTVGPSMTGNHRTSYSSTLPASPQRESYAVGFDDYEGLDGVEGQGYGRVGRIVRVKETGESYRFPLDEEYLPQMHLSRQNVLRLRETMERHIDRAVRHGGVSWMDNPTLAQANNKYQWKVHLEKKGSVMYRRKNDPTLTRHFLVRAKLDCSLNDAMFGVMNDNTEDERTLLAHLFRDDFLDGSVVQLIARPTREDPYQLFAIKWAAFQSPVDSMYAVRDQLFVEYSRTVSEPNGQRVVARVVQSINAKDFETSELSFGFVRNEVSWVQLFRVVPGSNDKRVDLSMSGSLTFPSEVNTPSWLANRFLSSMYSLVAGIPLAGDSKHIVNHSLVSDKPWVPNSERSACNVCFKSFGLLRHRHHCRICAEIMCTSCTLELALRSVHLPPMLRPEGGLVSAEKFCLKCIEQGRKDRGDIVARIAAAAASMTIQEQQEEELPDNDRNKENRSASHDSNVAPAPSAHSGQSVSSSRSSTDPRENELLMNGPSLANTNVTAWSNKVLKASAKERTASSAAAPSATYNPLRARTHTADVDRLRVESESKPIRTASSLPTELGGDDSTIMDLPRESEDVMSVTPLPSTFARMEESIAVQQQLLRTMIIEGQKMMQQQQHQHAAYPPQAYAGAPPAPALEQGAPRTAPLALPPSTTGSS</sequence>
<dbReference type="Gene3D" id="3.30.530.20">
    <property type="match status" value="1"/>
</dbReference>
<keyword evidence="3" id="KW-0862">Zinc</keyword>
<dbReference type="PROSITE" id="PS50178">
    <property type="entry name" value="ZF_FYVE"/>
    <property type="match status" value="1"/>
</dbReference>
<dbReference type="InterPro" id="IPR023393">
    <property type="entry name" value="START-like_dom_sf"/>
</dbReference>
<dbReference type="InterPro" id="IPR013083">
    <property type="entry name" value="Znf_RING/FYVE/PHD"/>
</dbReference>
<comment type="caution">
    <text evidence="7">The sequence shown here is derived from an EMBL/GenBank/DDBJ whole genome shotgun (WGS) entry which is preliminary data.</text>
</comment>
<proteinExistence type="predicted"/>
<feature type="region of interest" description="Disordered" evidence="5">
    <location>
        <begin position="476"/>
        <end position="537"/>
    </location>
</feature>
<dbReference type="AlphaFoldDB" id="A0AAD5Q637"/>
<feature type="region of interest" description="Disordered" evidence="5">
    <location>
        <begin position="654"/>
        <end position="698"/>
    </location>
</feature>
<gene>
    <name evidence="7" type="ORF">P43SY_009531</name>
</gene>
<evidence type="ECO:0000256" key="3">
    <source>
        <dbReference type="ARBA" id="ARBA00022833"/>
    </source>
</evidence>
<dbReference type="Pfam" id="PF01363">
    <property type="entry name" value="FYVE"/>
    <property type="match status" value="1"/>
</dbReference>
<evidence type="ECO:0000256" key="2">
    <source>
        <dbReference type="ARBA" id="ARBA00022771"/>
    </source>
</evidence>
<feature type="compositionally biased region" description="Basic and acidic residues" evidence="5">
    <location>
        <begin position="487"/>
        <end position="498"/>
    </location>
</feature>
<protein>
    <recommendedName>
        <fullName evidence="6">FYVE-type domain-containing protein</fullName>
    </recommendedName>
</protein>
<keyword evidence="8" id="KW-1185">Reference proteome</keyword>
<feature type="compositionally biased region" description="Polar residues" evidence="5">
    <location>
        <begin position="55"/>
        <end position="73"/>
    </location>
</feature>
<dbReference type="GO" id="GO:0008270">
    <property type="term" value="F:zinc ion binding"/>
    <property type="evidence" value="ECO:0007669"/>
    <property type="project" value="UniProtKB-KW"/>
</dbReference>
<keyword evidence="1" id="KW-0479">Metal-binding</keyword>
<dbReference type="PANTHER" id="PTHR13510:SF44">
    <property type="entry name" value="RABENOSYN-5"/>
    <property type="match status" value="1"/>
</dbReference>
<name>A0AAD5Q637_PYTIN</name>
<feature type="compositionally biased region" description="Low complexity" evidence="5">
    <location>
        <begin position="1"/>
        <end position="11"/>
    </location>
</feature>
<dbReference type="PANTHER" id="PTHR13510">
    <property type="entry name" value="FYVE-FINGER-CONTAINING RAB5 EFFECTOR PROTEIN RABENOSYN-5-RELATED"/>
    <property type="match status" value="1"/>
</dbReference>
<dbReference type="InterPro" id="IPR052727">
    <property type="entry name" value="Rab4/Rab5_effector"/>
</dbReference>
<evidence type="ECO:0000259" key="6">
    <source>
        <dbReference type="PROSITE" id="PS50178"/>
    </source>
</evidence>
<dbReference type="SUPFAM" id="SSF57903">
    <property type="entry name" value="FYVE/PHD zinc finger"/>
    <property type="match status" value="1"/>
</dbReference>
<organism evidence="7 8">
    <name type="scientific">Pythium insidiosum</name>
    <name type="common">Pythiosis disease agent</name>
    <dbReference type="NCBI Taxonomy" id="114742"/>
    <lineage>
        <taxon>Eukaryota</taxon>
        <taxon>Sar</taxon>
        <taxon>Stramenopiles</taxon>
        <taxon>Oomycota</taxon>
        <taxon>Peronosporomycetes</taxon>
        <taxon>Pythiales</taxon>
        <taxon>Pythiaceae</taxon>
        <taxon>Pythium</taxon>
    </lineage>
</organism>
<dbReference type="InterPro" id="IPR011011">
    <property type="entry name" value="Znf_FYVE_PHD"/>
</dbReference>
<feature type="region of interest" description="Disordered" evidence="5">
    <location>
        <begin position="1"/>
        <end position="73"/>
    </location>
</feature>
<evidence type="ECO:0000256" key="5">
    <source>
        <dbReference type="SAM" id="MobiDB-lite"/>
    </source>
</evidence>
<dbReference type="SMART" id="SM00064">
    <property type="entry name" value="FYVE"/>
    <property type="match status" value="1"/>
</dbReference>
<keyword evidence="2 4" id="KW-0863">Zinc-finger</keyword>
<evidence type="ECO:0000256" key="4">
    <source>
        <dbReference type="PROSITE-ProRule" id="PRU00091"/>
    </source>
</evidence>
<dbReference type="Gene3D" id="3.30.40.10">
    <property type="entry name" value="Zinc/RING finger domain, C3HC4 (zinc finger)"/>
    <property type="match status" value="1"/>
</dbReference>
<feature type="domain" description="FYVE-type" evidence="6">
    <location>
        <begin position="389"/>
        <end position="458"/>
    </location>
</feature>
<feature type="compositionally biased region" description="Low complexity" evidence="5">
    <location>
        <begin position="508"/>
        <end position="521"/>
    </location>
</feature>
<accession>A0AAD5Q637</accession>
<dbReference type="EMBL" id="JAKCXM010000160">
    <property type="protein sequence ID" value="KAJ0400214.1"/>
    <property type="molecule type" value="Genomic_DNA"/>
</dbReference>
<evidence type="ECO:0000313" key="8">
    <source>
        <dbReference type="Proteomes" id="UP001209570"/>
    </source>
</evidence>
<evidence type="ECO:0000256" key="1">
    <source>
        <dbReference type="ARBA" id="ARBA00022723"/>
    </source>
</evidence>
<reference evidence="7" key="1">
    <citation type="submission" date="2021-12" db="EMBL/GenBank/DDBJ databases">
        <title>Prjna785345.</title>
        <authorList>
            <person name="Rujirawat T."/>
            <person name="Krajaejun T."/>
        </authorList>
    </citation>
    <scope>NUCLEOTIDE SEQUENCE</scope>
    <source>
        <strain evidence="7">Pi057C3</strain>
    </source>
</reference>